<gene>
    <name evidence="2" type="ORF">S03H2_08332</name>
</gene>
<evidence type="ECO:0008006" key="3">
    <source>
        <dbReference type="Google" id="ProtNLM"/>
    </source>
</evidence>
<keyword evidence="1" id="KW-1133">Transmembrane helix</keyword>
<evidence type="ECO:0000313" key="2">
    <source>
        <dbReference type="EMBL" id="GAH18473.1"/>
    </source>
</evidence>
<dbReference type="AlphaFoldDB" id="X1FCN0"/>
<dbReference type="EMBL" id="BARU01004035">
    <property type="protein sequence ID" value="GAH18473.1"/>
    <property type="molecule type" value="Genomic_DNA"/>
</dbReference>
<feature type="transmembrane region" description="Helical" evidence="1">
    <location>
        <begin position="26"/>
        <end position="55"/>
    </location>
</feature>
<keyword evidence="1" id="KW-0472">Membrane</keyword>
<keyword evidence="1" id="KW-0812">Transmembrane</keyword>
<name>X1FCN0_9ZZZZ</name>
<proteinExistence type="predicted"/>
<dbReference type="PANTHER" id="PTHR42987:SF4">
    <property type="entry name" value="PROTEASE SOHB-RELATED"/>
    <property type="match status" value="1"/>
</dbReference>
<dbReference type="Gene3D" id="3.90.226.10">
    <property type="entry name" value="2-enoyl-CoA Hydratase, Chain A, domain 1"/>
    <property type="match status" value="1"/>
</dbReference>
<reference evidence="2" key="1">
    <citation type="journal article" date="2014" name="Front. Microbiol.">
        <title>High frequency of phylogenetically diverse reductive dehalogenase-homologous genes in deep subseafloor sedimentary metagenomes.</title>
        <authorList>
            <person name="Kawai M."/>
            <person name="Futagami T."/>
            <person name="Toyoda A."/>
            <person name="Takaki Y."/>
            <person name="Nishi S."/>
            <person name="Hori S."/>
            <person name="Arai W."/>
            <person name="Tsubouchi T."/>
            <person name="Morono Y."/>
            <person name="Uchiyama I."/>
            <person name="Ito T."/>
            <person name="Fujiyama A."/>
            <person name="Inagaki F."/>
            <person name="Takami H."/>
        </authorList>
    </citation>
    <scope>NUCLEOTIDE SEQUENCE</scope>
    <source>
        <strain evidence="2">Expedition CK06-06</strain>
    </source>
</reference>
<evidence type="ECO:0000256" key="1">
    <source>
        <dbReference type="SAM" id="Phobius"/>
    </source>
</evidence>
<protein>
    <recommendedName>
        <fullName evidence="3">Peptidase S49 domain-containing protein</fullName>
    </recommendedName>
</protein>
<dbReference type="InterPro" id="IPR029045">
    <property type="entry name" value="ClpP/crotonase-like_dom_sf"/>
</dbReference>
<organism evidence="2">
    <name type="scientific">marine sediment metagenome</name>
    <dbReference type="NCBI Taxonomy" id="412755"/>
    <lineage>
        <taxon>unclassified sequences</taxon>
        <taxon>metagenomes</taxon>
        <taxon>ecological metagenomes</taxon>
    </lineage>
</organism>
<dbReference type="SUPFAM" id="SSF52096">
    <property type="entry name" value="ClpP/crotonase"/>
    <property type="match status" value="1"/>
</dbReference>
<accession>X1FCN0</accession>
<feature type="non-terminal residue" evidence="2">
    <location>
        <position position="132"/>
    </location>
</feature>
<sequence>MDFENQKPVEPVVVYKPEKKHRGWKIFWAIITVLSILCNIVLFLMLISVAFFAFLGPVRRDFFIEEVIREGPPEQKIVVVNLQGIIDGRTYTDIYKQLRAAGADDKVKGVIVRVDSPGGMASASDRIYNEIG</sequence>
<comment type="caution">
    <text evidence="2">The sequence shown here is derived from an EMBL/GenBank/DDBJ whole genome shotgun (WGS) entry which is preliminary data.</text>
</comment>
<dbReference type="PANTHER" id="PTHR42987">
    <property type="entry name" value="PEPTIDASE S49"/>
    <property type="match status" value="1"/>
</dbReference>